<keyword evidence="4" id="KW-1185">Reference proteome</keyword>
<comment type="caution">
    <text evidence="3">The sequence shown here is derived from an EMBL/GenBank/DDBJ whole genome shotgun (WGS) entry which is preliminary data.</text>
</comment>
<sequence length="160" mass="17255">MDTTSAFTCLVVLVIAAVICSAIPHPQAQTDTRRILVQGSNSEFAHPQNFRRPSNTDSLNRPDESSRGQGQQPDGQWTGFHNQNSQINRTQGLGPGQPSQPHTSTIGHQGVPKAPGVQHHAAQKNLSVESVQARPSNPPLSGFQVTPVRFPGEPTQNRSI</sequence>
<evidence type="ECO:0000256" key="1">
    <source>
        <dbReference type="SAM" id="MobiDB-lite"/>
    </source>
</evidence>
<feature type="signal peptide" evidence="2">
    <location>
        <begin position="1"/>
        <end position="22"/>
    </location>
</feature>
<organism evidence="3 4">
    <name type="scientific">Halocaridina rubra</name>
    <name type="common">Hawaiian red shrimp</name>
    <dbReference type="NCBI Taxonomy" id="373956"/>
    <lineage>
        <taxon>Eukaryota</taxon>
        <taxon>Metazoa</taxon>
        <taxon>Ecdysozoa</taxon>
        <taxon>Arthropoda</taxon>
        <taxon>Crustacea</taxon>
        <taxon>Multicrustacea</taxon>
        <taxon>Malacostraca</taxon>
        <taxon>Eumalacostraca</taxon>
        <taxon>Eucarida</taxon>
        <taxon>Decapoda</taxon>
        <taxon>Pleocyemata</taxon>
        <taxon>Caridea</taxon>
        <taxon>Atyoidea</taxon>
        <taxon>Atyidae</taxon>
        <taxon>Halocaridina</taxon>
    </lineage>
</organism>
<feature type="compositionally biased region" description="Polar residues" evidence="1">
    <location>
        <begin position="124"/>
        <end position="135"/>
    </location>
</feature>
<evidence type="ECO:0000313" key="3">
    <source>
        <dbReference type="EMBL" id="KAK7073929.1"/>
    </source>
</evidence>
<accession>A0AAN9A4I9</accession>
<dbReference type="Proteomes" id="UP001381693">
    <property type="component" value="Unassembled WGS sequence"/>
</dbReference>
<dbReference type="EMBL" id="JAXCGZ010011929">
    <property type="protein sequence ID" value="KAK7073929.1"/>
    <property type="molecule type" value="Genomic_DNA"/>
</dbReference>
<feature type="compositionally biased region" description="Polar residues" evidence="1">
    <location>
        <begin position="67"/>
        <end position="107"/>
    </location>
</feature>
<name>A0AAN9A4I9_HALRR</name>
<gene>
    <name evidence="3" type="ORF">SK128_024760</name>
</gene>
<protein>
    <recommendedName>
        <fullName evidence="5">Secreted protein</fullName>
    </recommendedName>
</protein>
<reference evidence="3 4" key="1">
    <citation type="submission" date="2023-11" db="EMBL/GenBank/DDBJ databases">
        <title>Halocaridina rubra genome assembly.</title>
        <authorList>
            <person name="Smith C."/>
        </authorList>
    </citation>
    <scope>NUCLEOTIDE SEQUENCE [LARGE SCALE GENOMIC DNA]</scope>
    <source>
        <strain evidence="3">EP-1</strain>
        <tissue evidence="3">Whole</tissue>
    </source>
</reference>
<feature type="region of interest" description="Disordered" evidence="1">
    <location>
        <begin position="41"/>
        <end position="160"/>
    </location>
</feature>
<proteinExistence type="predicted"/>
<evidence type="ECO:0000256" key="2">
    <source>
        <dbReference type="SAM" id="SignalP"/>
    </source>
</evidence>
<keyword evidence="2" id="KW-0732">Signal</keyword>
<evidence type="ECO:0000313" key="4">
    <source>
        <dbReference type="Proteomes" id="UP001381693"/>
    </source>
</evidence>
<feature type="chain" id="PRO_5042813359" description="Secreted protein" evidence="2">
    <location>
        <begin position="23"/>
        <end position="160"/>
    </location>
</feature>
<dbReference type="AlphaFoldDB" id="A0AAN9A4I9"/>
<evidence type="ECO:0008006" key="5">
    <source>
        <dbReference type="Google" id="ProtNLM"/>
    </source>
</evidence>